<accession>A0ACB8D5U7</accession>
<dbReference type="EMBL" id="CM023472">
    <property type="protein sequence ID" value="KAH7959797.1"/>
    <property type="molecule type" value="Genomic_DNA"/>
</dbReference>
<gene>
    <name evidence="1" type="ORF">HPB49_013929</name>
</gene>
<evidence type="ECO:0000313" key="2">
    <source>
        <dbReference type="Proteomes" id="UP000821865"/>
    </source>
</evidence>
<proteinExistence type="predicted"/>
<comment type="caution">
    <text evidence="1">The sequence shown here is derived from an EMBL/GenBank/DDBJ whole genome shotgun (WGS) entry which is preliminary data.</text>
</comment>
<evidence type="ECO:0000313" key="1">
    <source>
        <dbReference type="EMBL" id="KAH7959797.1"/>
    </source>
</evidence>
<sequence>MKLGFKMLKAVEMSAQESAWTLLRQEMSESSIRITYIAACLPEEHTRVRKTRAQMEAAGLDAASTDVWKFGVFRRYENRPDNLQDVCLADFVAHYNVNTYQKRRDPCRHSLPLLLHRQVT</sequence>
<name>A0ACB8D5U7_DERSI</name>
<dbReference type="Proteomes" id="UP000821865">
    <property type="component" value="Chromosome 3"/>
</dbReference>
<organism evidence="1 2">
    <name type="scientific">Dermacentor silvarum</name>
    <name type="common">Tick</name>
    <dbReference type="NCBI Taxonomy" id="543639"/>
    <lineage>
        <taxon>Eukaryota</taxon>
        <taxon>Metazoa</taxon>
        <taxon>Ecdysozoa</taxon>
        <taxon>Arthropoda</taxon>
        <taxon>Chelicerata</taxon>
        <taxon>Arachnida</taxon>
        <taxon>Acari</taxon>
        <taxon>Parasitiformes</taxon>
        <taxon>Ixodida</taxon>
        <taxon>Ixodoidea</taxon>
        <taxon>Ixodidae</taxon>
        <taxon>Rhipicephalinae</taxon>
        <taxon>Dermacentor</taxon>
    </lineage>
</organism>
<reference evidence="1" key="1">
    <citation type="submission" date="2020-05" db="EMBL/GenBank/DDBJ databases">
        <title>Large-scale comparative analyses of tick genomes elucidate their genetic diversity and vector capacities.</title>
        <authorList>
            <person name="Jia N."/>
            <person name="Wang J."/>
            <person name="Shi W."/>
            <person name="Du L."/>
            <person name="Sun Y."/>
            <person name="Zhan W."/>
            <person name="Jiang J."/>
            <person name="Wang Q."/>
            <person name="Zhang B."/>
            <person name="Ji P."/>
            <person name="Sakyi L.B."/>
            <person name="Cui X."/>
            <person name="Yuan T."/>
            <person name="Jiang B."/>
            <person name="Yang W."/>
            <person name="Lam T.T.-Y."/>
            <person name="Chang Q."/>
            <person name="Ding S."/>
            <person name="Wang X."/>
            <person name="Zhu J."/>
            <person name="Ruan X."/>
            <person name="Zhao L."/>
            <person name="Wei J."/>
            <person name="Que T."/>
            <person name="Du C."/>
            <person name="Cheng J."/>
            <person name="Dai P."/>
            <person name="Han X."/>
            <person name="Huang E."/>
            <person name="Gao Y."/>
            <person name="Liu J."/>
            <person name="Shao H."/>
            <person name="Ye R."/>
            <person name="Li L."/>
            <person name="Wei W."/>
            <person name="Wang X."/>
            <person name="Wang C."/>
            <person name="Yang T."/>
            <person name="Huo Q."/>
            <person name="Li W."/>
            <person name="Guo W."/>
            <person name="Chen H."/>
            <person name="Zhou L."/>
            <person name="Ni X."/>
            <person name="Tian J."/>
            <person name="Zhou Y."/>
            <person name="Sheng Y."/>
            <person name="Liu T."/>
            <person name="Pan Y."/>
            <person name="Xia L."/>
            <person name="Li J."/>
            <person name="Zhao F."/>
            <person name="Cao W."/>
        </authorList>
    </citation>
    <scope>NUCLEOTIDE SEQUENCE</scope>
    <source>
        <strain evidence="1">Dsil-2018</strain>
    </source>
</reference>
<keyword evidence="2" id="KW-1185">Reference proteome</keyword>
<protein>
    <submittedName>
        <fullName evidence="1">Uncharacterized protein</fullName>
    </submittedName>
</protein>